<dbReference type="PROSITE" id="PS50255">
    <property type="entry name" value="CYTOCHROME_B5_2"/>
    <property type="match status" value="1"/>
</dbReference>
<evidence type="ECO:0000256" key="3">
    <source>
        <dbReference type="ARBA" id="ARBA00004569"/>
    </source>
</evidence>
<dbReference type="Pfam" id="PF00174">
    <property type="entry name" value="Oxidored_molyb"/>
    <property type="match status" value="1"/>
</dbReference>
<reference evidence="14 15" key="1">
    <citation type="journal article" date="2024" name="Nat. Commun.">
        <title>Phylogenomics reveals the evolutionary origins of lichenization in chlorophyte algae.</title>
        <authorList>
            <person name="Puginier C."/>
            <person name="Libourel C."/>
            <person name="Otte J."/>
            <person name="Skaloud P."/>
            <person name="Haon M."/>
            <person name="Grisel S."/>
            <person name="Petersen M."/>
            <person name="Berrin J.G."/>
            <person name="Delaux P.M."/>
            <person name="Dal Grande F."/>
            <person name="Keller J."/>
        </authorList>
    </citation>
    <scope>NUCLEOTIDE SEQUENCE [LARGE SCALE GENOMIC DNA]</scope>
    <source>
        <strain evidence="14 15">SAG 2036</strain>
    </source>
</reference>
<dbReference type="Proteomes" id="UP001465755">
    <property type="component" value="Unassembled WGS sequence"/>
</dbReference>
<dbReference type="Pfam" id="PF03404">
    <property type="entry name" value="Mo-co_dimer"/>
    <property type="match status" value="1"/>
</dbReference>
<dbReference type="InterPro" id="IPR005066">
    <property type="entry name" value="MoCF_OxRdtse_dimer"/>
</dbReference>
<dbReference type="InterPro" id="IPR000572">
    <property type="entry name" value="OxRdtase_Mopterin-bd_dom"/>
</dbReference>
<comment type="cofactor">
    <cofactor evidence="2">
        <name>heme b</name>
        <dbReference type="ChEBI" id="CHEBI:60344"/>
    </cofactor>
</comment>
<dbReference type="SUPFAM" id="SSF56524">
    <property type="entry name" value="Oxidoreductase molybdopterin-binding domain"/>
    <property type="match status" value="1"/>
</dbReference>
<keyword evidence="7" id="KW-0500">Molybdenum</keyword>
<evidence type="ECO:0000313" key="14">
    <source>
        <dbReference type="EMBL" id="KAK9797815.1"/>
    </source>
</evidence>
<dbReference type="GO" id="GO:0030151">
    <property type="term" value="F:molybdenum ion binding"/>
    <property type="evidence" value="ECO:0007669"/>
    <property type="project" value="InterPro"/>
</dbReference>
<dbReference type="InterPro" id="IPR001199">
    <property type="entry name" value="Cyt_B5-like_heme/steroid-bd"/>
</dbReference>
<feature type="domain" description="Cytochrome b5 heme-binding" evidence="13">
    <location>
        <begin position="109"/>
        <end position="188"/>
    </location>
</feature>
<comment type="subcellular location">
    <subcellularLocation>
        <location evidence="3">Mitochondrion intermembrane space</location>
    </subcellularLocation>
</comment>
<dbReference type="SUPFAM" id="SSF81296">
    <property type="entry name" value="E set domains"/>
    <property type="match status" value="1"/>
</dbReference>
<keyword evidence="12" id="KW-0496">Mitochondrion</keyword>
<protein>
    <recommendedName>
        <fullName evidence="6">sulfite oxidase</fullName>
        <ecNumber evidence="6">1.8.3.1</ecNumber>
    </recommendedName>
</protein>
<keyword evidence="9" id="KW-0479">Metal-binding</keyword>
<dbReference type="GO" id="GO:0020037">
    <property type="term" value="F:heme binding"/>
    <property type="evidence" value="ECO:0007669"/>
    <property type="project" value="TreeGrafter"/>
</dbReference>
<evidence type="ECO:0000256" key="2">
    <source>
        <dbReference type="ARBA" id="ARBA00001970"/>
    </source>
</evidence>
<dbReference type="FunFam" id="3.90.420.10:FF:000002">
    <property type="entry name" value="sulfite oxidase, mitochondrial"/>
    <property type="match status" value="1"/>
</dbReference>
<sequence length="526" mass="56992">MSFAGRAGSLAPRCLHHLLQTSVLPAKASPSALISANSARLLSSNQHSLQEATQTAADDKAGTSWKLLASAGLVGALLCGQQWVQAIQESHCEQAQASAGSVKDKQPGRPTYTAEEVAKHTNREDRVWVTHKQGVYDVTDWLDAHPGGPNRLMLAAGGSVDPFWAMYQQHMSPEVQKIMEGYRIGDLEGGAPDNVAVQDPYANEPKRHRSLVVRTDKPFNAEPPLELLAATPLTANDFFYIRNHLPVPHVNATTYKLRVEGEGMRAVELTLKDLQTKFKKHTVAATLQCSGNRRAELNSVKAIKGLTWDTGAIGTAEFAGVRLRDVLQYAGLDAESDQAVQHIQFEGLDSDVSGDCYGASIPIEKAVSPFGDVLLAYEMNGRALPLDHGFPLRVVAPGITGARSVKWLSRIIASKEESKSHWQQKDYKSFSPMVDWDNVDWSSAPAIQETNVTSAIVSPSPNDSIEGPTDVVSVKGWAFSGGGQAVIRVDVSADGGATWTSAELNPVSGKTLRRAWAWTLWEAEVE</sequence>
<evidence type="ECO:0000256" key="8">
    <source>
        <dbReference type="ARBA" id="ARBA00022617"/>
    </source>
</evidence>
<name>A0AAW1NSX1_9CHLO</name>
<dbReference type="GO" id="GO:0043546">
    <property type="term" value="F:molybdopterin cofactor binding"/>
    <property type="evidence" value="ECO:0007669"/>
    <property type="project" value="InterPro"/>
</dbReference>
<gene>
    <name evidence="14" type="ORF">WJX73_000824</name>
</gene>
<evidence type="ECO:0000313" key="15">
    <source>
        <dbReference type="Proteomes" id="UP001465755"/>
    </source>
</evidence>
<dbReference type="PANTHER" id="PTHR19372">
    <property type="entry name" value="SULFITE REDUCTASE"/>
    <property type="match status" value="1"/>
</dbReference>
<evidence type="ECO:0000256" key="6">
    <source>
        <dbReference type="ARBA" id="ARBA00012505"/>
    </source>
</evidence>
<evidence type="ECO:0000256" key="1">
    <source>
        <dbReference type="ARBA" id="ARBA00001924"/>
    </source>
</evidence>
<evidence type="ECO:0000256" key="12">
    <source>
        <dbReference type="ARBA" id="ARBA00023128"/>
    </source>
</evidence>
<dbReference type="InterPro" id="IPR014756">
    <property type="entry name" value="Ig_E-set"/>
</dbReference>
<dbReference type="PANTHER" id="PTHR19372:SF7">
    <property type="entry name" value="SULFITE OXIDASE, MITOCHONDRIAL"/>
    <property type="match status" value="1"/>
</dbReference>
<dbReference type="Gene3D" id="2.60.40.650">
    <property type="match status" value="1"/>
</dbReference>
<comment type="cofactor">
    <cofactor evidence="1">
        <name>Mo-molybdopterin</name>
        <dbReference type="ChEBI" id="CHEBI:71302"/>
    </cofactor>
</comment>
<dbReference type="InterPro" id="IPR036400">
    <property type="entry name" value="Cyt_B5-like_heme/steroid_sf"/>
</dbReference>
<dbReference type="SMART" id="SM01117">
    <property type="entry name" value="Cyt-b5"/>
    <property type="match status" value="1"/>
</dbReference>
<evidence type="ECO:0000256" key="10">
    <source>
        <dbReference type="ARBA" id="ARBA00023002"/>
    </source>
</evidence>
<dbReference type="EMBL" id="JALJOQ010000103">
    <property type="protein sequence ID" value="KAK9797815.1"/>
    <property type="molecule type" value="Genomic_DNA"/>
</dbReference>
<keyword evidence="10" id="KW-0560">Oxidoreductase</keyword>
<keyword evidence="15" id="KW-1185">Reference proteome</keyword>
<keyword evidence="11" id="KW-0408">Iron</keyword>
<dbReference type="PROSITE" id="PS00559">
    <property type="entry name" value="MOLYBDOPTERIN_EUK"/>
    <property type="match status" value="1"/>
</dbReference>
<dbReference type="PRINTS" id="PR00363">
    <property type="entry name" value="CYTOCHROMEB5"/>
</dbReference>
<evidence type="ECO:0000256" key="5">
    <source>
        <dbReference type="ARBA" id="ARBA00011738"/>
    </source>
</evidence>
<keyword evidence="8" id="KW-0349">Heme</keyword>
<dbReference type="FunFam" id="3.10.120.10:FF:000007">
    <property type="entry name" value="Sulfite oxidase, mitochondrial"/>
    <property type="match status" value="1"/>
</dbReference>
<evidence type="ECO:0000256" key="7">
    <source>
        <dbReference type="ARBA" id="ARBA00022505"/>
    </source>
</evidence>
<dbReference type="InterPro" id="IPR008335">
    <property type="entry name" value="Mopterin_OxRdtase_euk"/>
</dbReference>
<dbReference type="Gene3D" id="3.10.120.10">
    <property type="entry name" value="Cytochrome b5-like heme/steroid binding domain"/>
    <property type="match status" value="1"/>
</dbReference>
<dbReference type="InterPro" id="IPR036374">
    <property type="entry name" value="OxRdtase_Mopterin-bd_sf"/>
</dbReference>
<proteinExistence type="predicted"/>
<dbReference type="Gene3D" id="3.90.420.10">
    <property type="entry name" value="Oxidoreductase, molybdopterin-binding domain"/>
    <property type="match status" value="1"/>
</dbReference>
<dbReference type="EC" id="1.8.3.1" evidence="6"/>
<dbReference type="GO" id="GO:0006790">
    <property type="term" value="P:sulfur compound metabolic process"/>
    <property type="evidence" value="ECO:0007669"/>
    <property type="project" value="TreeGrafter"/>
</dbReference>
<dbReference type="SUPFAM" id="SSF55856">
    <property type="entry name" value="Cytochrome b5-like heme/steroid binding domain"/>
    <property type="match status" value="1"/>
</dbReference>
<dbReference type="GO" id="GO:0005758">
    <property type="term" value="C:mitochondrial intermembrane space"/>
    <property type="evidence" value="ECO:0007669"/>
    <property type="project" value="UniProtKB-SubCell"/>
</dbReference>
<dbReference type="Pfam" id="PF00173">
    <property type="entry name" value="Cyt-b5"/>
    <property type="match status" value="1"/>
</dbReference>
<evidence type="ECO:0000256" key="11">
    <source>
        <dbReference type="ARBA" id="ARBA00023004"/>
    </source>
</evidence>
<comment type="subunit">
    <text evidence="5">Homodimer.</text>
</comment>
<dbReference type="AlphaFoldDB" id="A0AAW1NSX1"/>
<dbReference type="PRINTS" id="PR00407">
    <property type="entry name" value="EUMOPTERIN"/>
</dbReference>
<organism evidence="14 15">
    <name type="scientific">Symbiochloris irregularis</name>
    <dbReference type="NCBI Taxonomy" id="706552"/>
    <lineage>
        <taxon>Eukaryota</taxon>
        <taxon>Viridiplantae</taxon>
        <taxon>Chlorophyta</taxon>
        <taxon>core chlorophytes</taxon>
        <taxon>Trebouxiophyceae</taxon>
        <taxon>Trebouxiales</taxon>
        <taxon>Trebouxiaceae</taxon>
        <taxon>Symbiochloris</taxon>
    </lineage>
</organism>
<dbReference type="InterPro" id="IPR022407">
    <property type="entry name" value="OxRdtase_Mopterin_BS"/>
</dbReference>
<comment type="caution">
    <text evidence="14">The sequence shown here is derived from an EMBL/GenBank/DDBJ whole genome shotgun (WGS) entry which is preliminary data.</text>
</comment>
<dbReference type="GO" id="GO:0008482">
    <property type="term" value="F:sulfite oxidase activity"/>
    <property type="evidence" value="ECO:0007669"/>
    <property type="project" value="UniProtKB-EC"/>
</dbReference>
<comment type="pathway">
    <text evidence="4">Energy metabolism; sulfur metabolism.</text>
</comment>
<evidence type="ECO:0000256" key="4">
    <source>
        <dbReference type="ARBA" id="ARBA00004971"/>
    </source>
</evidence>
<evidence type="ECO:0000256" key="9">
    <source>
        <dbReference type="ARBA" id="ARBA00022723"/>
    </source>
</evidence>
<evidence type="ECO:0000259" key="13">
    <source>
        <dbReference type="PROSITE" id="PS50255"/>
    </source>
</evidence>
<accession>A0AAW1NSX1</accession>